<gene>
    <name evidence="2" type="ORF">B5C07_08515</name>
    <name evidence="3" type="ORF">CDL68_09305</name>
</gene>
<evidence type="ECO:0000313" key="4">
    <source>
        <dbReference type="Proteomes" id="UP000217473"/>
    </source>
</evidence>
<dbReference type="EMBL" id="MWUR01000011">
    <property type="protein sequence ID" value="PCF49577.1"/>
    <property type="molecule type" value="Genomic_DNA"/>
</dbReference>
<accession>A0AAX0QT62</accession>
<dbReference type="RefSeq" id="WP_096597651.1">
    <property type="nucleotide sequence ID" value="NZ_LR134263.1"/>
</dbReference>
<dbReference type="Proteomes" id="UP000217473">
    <property type="component" value="Unassembled WGS sequence"/>
</dbReference>
<feature type="transmembrane region" description="Helical" evidence="1">
    <location>
        <begin position="7"/>
        <end position="32"/>
    </location>
</feature>
<keyword evidence="1" id="KW-1133">Transmembrane helix</keyword>
<feature type="transmembrane region" description="Helical" evidence="1">
    <location>
        <begin position="44"/>
        <end position="65"/>
    </location>
</feature>
<evidence type="ECO:0000313" key="5">
    <source>
        <dbReference type="Proteomes" id="UP000266198"/>
    </source>
</evidence>
<dbReference type="EMBL" id="NIPK01000019">
    <property type="protein sequence ID" value="RIZ52071.1"/>
    <property type="molecule type" value="Genomic_DNA"/>
</dbReference>
<reference evidence="2 4" key="1">
    <citation type="journal article" date="2017" name="PLoS ONE">
        <title>Development of a real-time PCR for detection of Staphylococcus pseudintermedius using a novel automated comparison of whole-genome sequences.</title>
        <authorList>
            <person name="Verstappen K.M."/>
            <person name="Huijbregts L."/>
            <person name="Spaninks M."/>
            <person name="Wagenaar J.A."/>
            <person name="Fluit A.C."/>
            <person name="Duim B."/>
        </authorList>
    </citation>
    <scope>NUCLEOTIDE SEQUENCE [LARGE SCALE GENOMIC DNA]</scope>
    <source>
        <strain evidence="2 4">15S02591-1</strain>
    </source>
</reference>
<protein>
    <submittedName>
        <fullName evidence="2">Uncharacterized protein</fullName>
    </submittedName>
</protein>
<organism evidence="2 4">
    <name type="scientific">Staphylococcus delphini</name>
    <dbReference type="NCBI Taxonomy" id="53344"/>
    <lineage>
        <taxon>Bacteria</taxon>
        <taxon>Bacillati</taxon>
        <taxon>Bacillota</taxon>
        <taxon>Bacilli</taxon>
        <taxon>Bacillales</taxon>
        <taxon>Staphylococcaceae</taxon>
        <taxon>Staphylococcus</taxon>
        <taxon>Staphylococcus intermedius group</taxon>
    </lineage>
</organism>
<keyword evidence="1" id="KW-0472">Membrane</keyword>
<proteinExistence type="predicted"/>
<dbReference type="Proteomes" id="UP000266198">
    <property type="component" value="Unassembled WGS sequence"/>
</dbReference>
<name>A0AAX0QT62_9STAP</name>
<dbReference type="AlphaFoldDB" id="A0AAX0QT62"/>
<reference evidence="3 5" key="2">
    <citation type="submission" date="2017-06" db="EMBL/GenBank/DDBJ databases">
        <title>Identification of a new gene, sdsY, involved in staphylococcal internalization in non-professional phagocytic cells (NPPCs).</title>
        <authorList>
            <person name="Maali Y."/>
            <person name="Martins-Simoes P."/>
            <person name="Trouillet-Assant S."/>
            <person name="Laurent F."/>
            <person name="Diot A."/>
            <person name="Verhoeven P."/>
            <person name="Bouvard D."/>
            <person name="Vandenesch F."/>
            <person name="Bes M."/>
        </authorList>
    </citation>
    <scope>NUCLEOTIDE SEQUENCE [LARGE SCALE GENOMIC DNA]</scope>
    <source>
        <strain evidence="3 5">Heidy</strain>
    </source>
</reference>
<dbReference type="InterPro" id="IPR058175">
    <property type="entry name" value="ElxI1-like"/>
</dbReference>
<evidence type="ECO:0000256" key="1">
    <source>
        <dbReference type="SAM" id="Phobius"/>
    </source>
</evidence>
<sequence length="73" mass="8729">MKVLTTILDFLAFVCVSLLFLKFVVHTVNGIFDWHLRWYFLEDIPHMAIILLVLMFVFAIPSEMIKEKEKREK</sequence>
<evidence type="ECO:0000313" key="3">
    <source>
        <dbReference type="EMBL" id="RIZ52071.1"/>
    </source>
</evidence>
<evidence type="ECO:0000313" key="2">
    <source>
        <dbReference type="EMBL" id="PCF49577.1"/>
    </source>
</evidence>
<keyword evidence="5" id="KW-1185">Reference proteome</keyword>
<keyword evidence="1" id="KW-0812">Transmembrane</keyword>
<comment type="caution">
    <text evidence="2">The sequence shown here is derived from an EMBL/GenBank/DDBJ whole genome shotgun (WGS) entry which is preliminary data.</text>
</comment>
<dbReference type="NCBIfam" id="NF047829">
    <property type="entry name" value="epilancin_ElxI1"/>
    <property type="match status" value="1"/>
</dbReference>